<keyword evidence="11" id="KW-0229">DNA integration</keyword>
<dbReference type="Gene3D" id="3.30.420.10">
    <property type="entry name" value="Ribonuclease H-like superfamily/Ribonuclease H"/>
    <property type="match status" value="1"/>
</dbReference>
<dbReference type="GO" id="GO:0006508">
    <property type="term" value="P:proteolysis"/>
    <property type="evidence" value="ECO:0007669"/>
    <property type="project" value="UniProtKB-KW"/>
</dbReference>
<keyword evidence="22" id="KW-1185">Reference proteome</keyword>
<accession>A0A8J5C9H6</accession>
<sequence length="642" mass="73475">MAEVFLKELEGAALVSRKKDYRGGGVENNKDSNFDTEKYYSLNQSGRKSIKCYRCGKIGHIKENCWVKLKEGNVAGTELIEDEEDWGKCFMAENKTMDAMNSINFDKDWIVDSGCGHHLIGDDRKFSNIQQYSGRQAIVIADNTVHQVKNQGTVIINGKHQDSIMLEMCTMFQACFLWNIKELKADVVHTSKRVNDLFVLSTSNLYVEKMSSNDNLAISHARLGHVNMEKLKAMVKMKLVDGLPQLNNFSEGHICEGFEAELCTKIKQLRIDSRGEFTSNEFSSFCCENDIKRELSCAETPQQNGAAERKIRHLTETCKSWLHAKNLSKAFWVEGMMCAANVINRLPQSPTNKKSPYELMFGKKPNVKHMRVFDSICYVHVPESKRSKLDAKARKCIFVGYDEREKGWKFLDPTSHRFVVSRDVVFDEVSWYYGVAPVNGDSKSFEHKSINLSCSINNIFSSSSSSQEGQQGKEVLNRSQSHHQQEELKEEQSERGSSNQSQAQQEEEIIDVENSQRPWRNITKPARYRDENFISTYSCFFAGPVDDDEPSCYEEAKEIEEWKCAMDEEIDALKKIKLGYDIVITGNNEREIEKLQDELSVRFDMKSLGELRHLLGLEVENREDGIFVSQKGYAMKLVERFG</sequence>
<keyword evidence="4" id="KW-0540">Nuclease</keyword>
<keyword evidence="13" id="KW-0239">DNA-directed DNA polymerase</keyword>
<evidence type="ECO:0000259" key="19">
    <source>
        <dbReference type="PROSITE" id="PS50158"/>
    </source>
</evidence>
<dbReference type="SUPFAM" id="SSF57756">
    <property type="entry name" value="Retrovirus zinc finger-like domains"/>
    <property type="match status" value="1"/>
</dbReference>
<dbReference type="InterPro" id="IPR013103">
    <property type="entry name" value="RVT_2"/>
</dbReference>
<keyword evidence="2" id="KW-1188">Viral release from host cell</keyword>
<keyword evidence="15" id="KW-0233">DNA recombination</keyword>
<keyword evidence="3" id="KW-0645">Protease</keyword>
<evidence type="ECO:0000256" key="12">
    <source>
        <dbReference type="ARBA" id="ARBA00022918"/>
    </source>
</evidence>
<dbReference type="GO" id="GO:0003676">
    <property type="term" value="F:nucleic acid binding"/>
    <property type="evidence" value="ECO:0007669"/>
    <property type="project" value="InterPro"/>
</dbReference>
<dbReference type="PANTHER" id="PTHR42648">
    <property type="entry name" value="TRANSPOSASE, PUTATIVE-RELATED"/>
    <property type="match status" value="1"/>
</dbReference>
<evidence type="ECO:0000256" key="6">
    <source>
        <dbReference type="ARBA" id="ARBA00022741"/>
    </source>
</evidence>
<evidence type="ECO:0000256" key="17">
    <source>
        <dbReference type="PROSITE-ProRule" id="PRU00047"/>
    </source>
</evidence>
<dbReference type="GO" id="GO:0003887">
    <property type="term" value="F:DNA-directed DNA polymerase activity"/>
    <property type="evidence" value="ECO:0007669"/>
    <property type="project" value="UniProtKB-KW"/>
</dbReference>
<keyword evidence="9" id="KW-0067">ATP-binding</keyword>
<evidence type="ECO:0000256" key="2">
    <source>
        <dbReference type="ARBA" id="ARBA00022612"/>
    </source>
</evidence>
<evidence type="ECO:0000256" key="15">
    <source>
        <dbReference type="ARBA" id="ARBA00023172"/>
    </source>
</evidence>
<dbReference type="InterPro" id="IPR057670">
    <property type="entry name" value="SH3_retrovirus"/>
</dbReference>
<evidence type="ECO:0000313" key="22">
    <source>
        <dbReference type="Proteomes" id="UP000734854"/>
    </source>
</evidence>
<dbReference type="SMART" id="SM00343">
    <property type="entry name" value="ZnF_C2HC"/>
    <property type="match status" value="1"/>
</dbReference>
<dbReference type="InterPro" id="IPR025724">
    <property type="entry name" value="GAG-pre-integrase_dom"/>
</dbReference>
<dbReference type="GO" id="GO:0008233">
    <property type="term" value="F:peptidase activity"/>
    <property type="evidence" value="ECO:0007669"/>
    <property type="project" value="UniProtKB-KW"/>
</dbReference>
<dbReference type="GO" id="GO:0015074">
    <property type="term" value="P:DNA integration"/>
    <property type="evidence" value="ECO:0007669"/>
    <property type="project" value="UniProtKB-KW"/>
</dbReference>
<evidence type="ECO:0000256" key="8">
    <source>
        <dbReference type="ARBA" id="ARBA00022801"/>
    </source>
</evidence>
<feature type="domain" description="Integrase catalytic" evidence="20">
    <location>
        <begin position="267"/>
        <end position="364"/>
    </location>
</feature>
<proteinExistence type="predicted"/>
<comment type="caution">
    <text evidence="21">The sequence shown here is derived from an EMBL/GenBank/DDBJ whole genome shotgun (WGS) entry which is preliminary data.</text>
</comment>
<feature type="domain" description="CCHC-type" evidence="19">
    <location>
        <begin position="51"/>
        <end position="65"/>
    </location>
</feature>
<dbReference type="InterPro" id="IPR039537">
    <property type="entry name" value="Retrotran_Ty1/copia-like"/>
</dbReference>
<evidence type="ECO:0000256" key="9">
    <source>
        <dbReference type="ARBA" id="ARBA00022840"/>
    </source>
</evidence>
<dbReference type="GO" id="GO:0004519">
    <property type="term" value="F:endonuclease activity"/>
    <property type="evidence" value="ECO:0007669"/>
    <property type="project" value="UniProtKB-KW"/>
</dbReference>
<evidence type="ECO:0000256" key="18">
    <source>
        <dbReference type="SAM" id="MobiDB-lite"/>
    </source>
</evidence>
<reference evidence="21 22" key="1">
    <citation type="submission" date="2020-08" db="EMBL/GenBank/DDBJ databases">
        <title>Plant Genome Project.</title>
        <authorList>
            <person name="Zhang R.-G."/>
        </authorList>
    </citation>
    <scope>NUCLEOTIDE SEQUENCE [LARGE SCALE GENOMIC DNA]</scope>
    <source>
        <tissue evidence="21">Rhizome</tissue>
    </source>
</reference>
<dbReference type="PANTHER" id="PTHR42648:SF11">
    <property type="entry name" value="TRANSPOSON TY4-P GAG-POL POLYPROTEIN"/>
    <property type="match status" value="1"/>
</dbReference>
<dbReference type="InterPro" id="IPR001878">
    <property type="entry name" value="Znf_CCHC"/>
</dbReference>
<keyword evidence="5" id="KW-0479">Metal-binding</keyword>
<evidence type="ECO:0000256" key="10">
    <source>
        <dbReference type="ARBA" id="ARBA00022842"/>
    </source>
</evidence>
<keyword evidence="13" id="KW-0548">Nucleotidyltransferase</keyword>
<dbReference type="Pfam" id="PF25597">
    <property type="entry name" value="SH3_retrovirus"/>
    <property type="match status" value="1"/>
</dbReference>
<keyword evidence="7" id="KW-0255">Endonuclease</keyword>
<evidence type="ECO:0000256" key="16">
    <source>
        <dbReference type="ARBA" id="ARBA00023268"/>
    </source>
</evidence>
<dbReference type="InterPro" id="IPR054722">
    <property type="entry name" value="PolX-like_BBD"/>
</dbReference>
<feature type="region of interest" description="Disordered" evidence="18">
    <location>
        <begin position="463"/>
        <end position="516"/>
    </location>
</feature>
<dbReference type="AlphaFoldDB" id="A0A8J5C9H6"/>
<dbReference type="InterPro" id="IPR001584">
    <property type="entry name" value="Integrase_cat-core"/>
</dbReference>
<evidence type="ECO:0000313" key="21">
    <source>
        <dbReference type="EMBL" id="KAG6470352.1"/>
    </source>
</evidence>
<dbReference type="PROSITE" id="PS50158">
    <property type="entry name" value="ZF_CCHC"/>
    <property type="match status" value="1"/>
</dbReference>
<keyword evidence="14" id="KW-0917">Virion maturation</keyword>
<gene>
    <name evidence="21" type="ORF">ZIOFF_071420</name>
</gene>
<evidence type="ECO:0000256" key="1">
    <source>
        <dbReference type="ARBA" id="ARBA00002180"/>
    </source>
</evidence>
<evidence type="ECO:0000256" key="11">
    <source>
        <dbReference type="ARBA" id="ARBA00022908"/>
    </source>
</evidence>
<dbReference type="InterPro" id="IPR012337">
    <property type="entry name" value="RNaseH-like_sf"/>
</dbReference>
<keyword evidence="6" id="KW-0547">Nucleotide-binding</keyword>
<keyword evidence="12" id="KW-0695">RNA-directed DNA polymerase</keyword>
<dbReference type="SUPFAM" id="SSF53098">
    <property type="entry name" value="Ribonuclease H-like"/>
    <property type="match status" value="1"/>
</dbReference>
<evidence type="ECO:0000256" key="13">
    <source>
        <dbReference type="ARBA" id="ARBA00022932"/>
    </source>
</evidence>
<dbReference type="GO" id="GO:0008270">
    <property type="term" value="F:zinc ion binding"/>
    <property type="evidence" value="ECO:0007669"/>
    <property type="project" value="UniProtKB-KW"/>
</dbReference>
<feature type="compositionally biased region" description="Basic and acidic residues" evidence="18">
    <location>
        <begin position="483"/>
        <end position="494"/>
    </location>
</feature>
<dbReference type="GO" id="GO:0005524">
    <property type="term" value="F:ATP binding"/>
    <property type="evidence" value="ECO:0007669"/>
    <property type="project" value="UniProtKB-KW"/>
</dbReference>
<dbReference type="Proteomes" id="UP000734854">
    <property type="component" value="Unassembled WGS sequence"/>
</dbReference>
<evidence type="ECO:0000256" key="14">
    <source>
        <dbReference type="ARBA" id="ARBA00023113"/>
    </source>
</evidence>
<name>A0A8J5C9H6_ZINOF</name>
<dbReference type="GO" id="GO:0006310">
    <property type="term" value="P:DNA recombination"/>
    <property type="evidence" value="ECO:0007669"/>
    <property type="project" value="UniProtKB-KW"/>
</dbReference>
<protein>
    <submittedName>
        <fullName evidence="21">Uncharacterized protein</fullName>
    </submittedName>
</protein>
<dbReference type="GO" id="GO:0003964">
    <property type="term" value="F:RNA-directed DNA polymerase activity"/>
    <property type="evidence" value="ECO:0007669"/>
    <property type="project" value="UniProtKB-KW"/>
</dbReference>
<dbReference type="InterPro" id="IPR036875">
    <property type="entry name" value="Znf_CCHC_sf"/>
</dbReference>
<keyword evidence="17" id="KW-0863">Zinc-finger</keyword>
<keyword evidence="13" id="KW-0808">Transferase</keyword>
<dbReference type="Pfam" id="PF07727">
    <property type="entry name" value="RVT_2"/>
    <property type="match status" value="1"/>
</dbReference>
<comment type="function">
    <text evidence="1">The aspartyl protease (PR) mediates the proteolytic cleavages of the Gag and Gag-Pol polyproteins after assembly of the VLP.</text>
</comment>
<keyword evidence="10" id="KW-0460">Magnesium</keyword>
<keyword evidence="16" id="KW-0511">Multifunctional enzyme</keyword>
<evidence type="ECO:0000256" key="5">
    <source>
        <dbReference type="ARBA" id="ARBA00022723"/>
    </source>
</evidence>
<keyword evidence="8" id="KW-0378">Hydrolase</keyword>
<evidence type="ECO:0000259" key="20">
    <source>
        <dbReference type="PROSITE" id="PS50994"/>
    </source>
</evidence>
<dbReference type="InterPro" id="IPR036397">
    <property type="entry name" value="RNaseH_sf"/>
</dbReference>
<dbReference type="Pfam" id="PF13976">
    <property type="entry name" value="gag_pre-integrs"/>
    <property type="match status" value="1"/>
</dbReference>
<organism evidence="21 22">
    <name type="scientific">Zingiber officinale</name>
    <name type="common">Ginger</name>
    <name type="synonym">Amomum zingiber</name>
    <dbReference type="NCBI Taxonomy" id="94328"/>
    <lineage>
        <taxon>Eukaryota</taxon>
        <taxon>Viridiplantae</taxon>
        <taxon>Streptophyta</taxon>
        <taxon>Embryophyta</taxon>
        <taxon>Tracheophyta</taxon>
        <taxon>Spermatophyta</taxon>
        <taxon>Magnoliopsida</taxon>
        <taxon>Liliopsida</taxon>
        <taxon>Zingiberales</taxon>
        <taxon>Zingiberaceae</taxon>
        <taxon>Zingiber</taxon>
    </lineage>
</organism>
<evidence type="ECO:0000256" key="7">
    <source>
        <dbReference type="ARBA" id="ARBA00022759"/>
    </source>
</evidence>
<evidence type="ECO:0000256" key="4">
    <source>
        <dbReference type="ARBA" id="ARBA00022722"/>
    </source>
</evidence>
<dbReference type="Pfam" id="PF22936">
    <property type="entry name" value="Pol_BBD"/>
    <property type="match status" value="1"/>
</dbReference>
<dbReference type="PROSITE" id="PS50994">
    <property type="entry name" value="INTEGRASE"/>
    <property type="match status" value="1"/>
</dbReference>
<evidence type="ECO:0000256" key="3">
    <source>
        <dbReference type="ARBA" id="ARBA00022670"/>
    </source>
</evidence>
<dbReference type="EMBL" id="JACMSC010000021">
    <property type="protein sequence ID" value="KAG6470352.1"/>
    <property type="molecule type" value="Genomic_DNA"/>
</dbReference>
<keyword evidence="17" id="KW-0862">Zinc</keyword>